<organism evidence="1 2">
    <name type="scientific">Cuscuta epithymum</name>
    <dbReference type="NCBI Taxonomy" id="186058"/>
    <lineage>
        <taxon>Eukaryota</taxon>
        <taxon>Viridiplantae</taxon>
        <taxon>Streptophyta</taxon>
        <taxon>Embryophyta</taxon>
        <taxon>Tracheophyta</taxon>
        <taxon>Spermatophyta</taxon>
        <taxon>Magnoliopsida</taxon>
        <taxon>eudicotyledons</taxon>
        <taxon>Gunneridae</taxon>
        <taxon>Pentapetalae</taxon>
        <taxon>asterids</taxon>
        <taxon>lamiids</taxon>
        <taxon>Solanales</taxon>
        <taxon>Convolvulaceae</taxon>
        <taxon>Cuscuteae</taxon>
        <taxon>Cuscuta</taxon>
        <taxon>Cuscuta subgen. Cuscuta</taxon>
    </lineage>
</organism>
<name>A0AAV0EZG5_9ASTE</name>
<dbReference type="EMBL" id="CAMAPF010000950">
    <property type="protein sequence ID" value="CAH9128630.1"/>
    <property type="molecule type" value="Genomic_DNA"/>
</dbReference>
<dbReference type="Proteomes" id="UP001152523">
    <property type="component" value="Unassembled WGS sequence"/>
</dbReference>
<evidence type="ECO:0000313" key="1">
    <source>
        <dbReference type="EMBL" id="CAH9128630.1"/>
    </source>
</evidence>
<dbReference type="AlphaFoldDB" id="A0AAV0EZG5"/>
<comment type="caution">
    <text evidence="1">The sequence shown here is derived from an EMBL/GenBank/DDBJ whole genome shotgun (WGS) entry which is preliminary data.</text>
</comment>
<accession>A0AAV0EZG5</accession>
<gene>
    <name evidence="1" type="ORF">CEPIT_LOCUS29225</name>
</gene>
<sequence>MIRSPIQLTKPMFEIEIPKKWSYVLLKTKVSTCVSILPSAAVSSPRKSFHYFQFAIKVVLSSESNLKPDLREELTGETLSRCHTYLSILSSAANRFKRRAYRGDVIKVPHLSEYFEFSC</sequence>
<evidence type="ECO:0000313" key="2">
    <source>
        <dbReference type="Proteomes" id="UP001152523"/>
    </source>
</evidence>
<proteinExistence type="predicted"/>
<keyword evidence="2" id="KW-1185">Reference proteome</keyword>
<protein>
    <submittedName>
        <fullName evidence="1">Uncharacterized protein</fullName>
    </submittedName>
</protein>
<reference evidence="1" key="1">
    <citation type="submission" date="2022-07" db="EMBL/GenBank/DDBJ databases">
        <authorList>
            <person name="Macas J."/>
            <person name="Novak P."/>
            <person name="Neumann P."/>
        </authorList>
    </citation>
    <scope>NUCLEOTIDE SEQUENCE</scope>
</reference>